<dbReference type="PATRIC" id="fig|1227271.3.peg.2032"/>
<comment type="caution">
    <text evidence="1">The sequence shown here is derived from an EMBL/GenBank/DDBJ whole genome shotgun (WGS) entry which is preliminary data.</text>
</comment>
<dbReference type="EMBL" id="AWUW01000157">
    <property type="protein sequence ID" value="ERJ63660.1"/>
    <property type="molecule type" value="Genomic_DNA"/>
</dbReference>
<sequence>MDIQTLFPDLAALRRYAPGISAGNSLHDLQGMLPHAEKQVAGIVGGQLLDKLLTAAETTREGGAIRSAFANLLLLKTITFDSVNKRLTGEKDLYRYEVDSMRREYTDNYYNAMDTILSVVSSEAEYAVLWEGSRWASLLKNVRIVSCSDFDSLYPIDLSYLFFFRTLPFQREALLEHGAIFDRLEEKETEDPAIVNYEALTLQARLALAKLVVALALERLDVTELPAVIRNLFVEQKALRTGYDPATATAAMASRLRSEASVALSTVSIALSDTPDAGGSGIRATAEDKIILMP</sequence>
<evidence type="ECO:0000313" key="1">
    <source>
        <dbReference type="EMBL" id="ERJ63660.1"/>
    </source>
</evidence>
<proteinExistence type="predicted"/>
<dbReference type="Proteomes" id="UP000016630">
    <property type="component" value="Unassembled WGS sequence"/>
</dbReference>
<gene>
    <name evidence="1" type="ORF">HMPREF1555_02317</name>
</gene>
<dbReference type="HOGENOM" id="CLU_959240_0_0_10"/>
<accession>A0A0E2LM41</accession>
<dbReference type="RefSeq" id="WP_021664953.1">
    <property type="nucleotide sequence ID" value="NZ_KI259111.1"/>
</dbReference>
<name>A0A0E2LM41_PORGN</name>
<protein>
    <submittedName>
        <fullName evidence="1">Uncharacterized protein</fullName>
    </submittedName>
</protein>
<reference evidence="1 2" key="1">
    <citation type="submission" date="2013-06" db="EMBL/GenBank/DDBJ databases">
        <authorList>
            <person name="Weinstock G."/>
            <person name="Sodergren E."/>
            <person name="Lobos E.A."/>
            <person name="Fulton L."/>
            <person name="Fulton R."/>
            <person name="Courtney L."/>
            <person name="Fronick C."/>
            <person name="O'Laughlin M."/>
            <person name="Godfrey J."/>
            <person name="Wilson R.M."/>
            <person name="Miner T."/>
            <person name="Farmer C."/>
            <person name="Delehaunty K."/>
            <person name="Cordes M."/>
            <person name="Minx P."/>
            <person name="Tomlinson C."/>
            <person name="Chen J."/>
            <person name="Wollam A."/>
            <person name="Pepin K.H."/>
            <person name="Bhonagiri V."/>
            <person name="Zhang X."/>
            <person name="Warren W."/>
            <person name="Mitreva M."/>
            <person name="Mardis E.R."/>
            <person name="Wilson R.K."/>
        </authorList>
    </citation>
    <scope>NUCLEOTIDE SEQUENCE [LARGE SCALE GENOMIC DNA]</scope>
    <source>
        <strain evidence="1 2">F0570</strain>
    </source>
</reference>
<organism evidence="1 2">
    <name type="scientific">Porphyromonas gingivalis F0570</name>
    <dbReference type="NCBI Taxonomy" id="1227271"/>
    <lineage>
        <taxon>Bacteria</taxon>
        <taxon>Pseudomonadati</taxon>
        <taxon>Bacteroidota</taxon>
        <taxon>Bacteroidia</taxon>
        <taxon>Bacteroidales</taxon>
        <taxon>Porphyromonadaceae</taxon>
        <taxon>Porphyromonas</taxon>
    </lineage>
</organism>
<evidence type="ECO:0000313" key="2">
    <source>
        <dbReference type="Proteomes" id="UP000016630"/>
    </source>
</evidence>
<dbReference type="AlphaFoldDB" id="A0A0E2LM41"/>